<dbReference type="Gene3D" id="3.40.50.300">
    <property type="entry name" value="P-loop containing nucleotide triphosphate hydrolases"/>
    <property type="match status" value="1"/>
</dbReference>
<comment type="catalytic activity">
    <reaction evidence="1">
        <text>[phosphate](n) + ATP = [phosphate](n+1) + ADP</text>
        <dbReference type="Rhea" id="RHEA:19573"/>
        <dbReference type="Rhea" id="RHEA-COMP:9859"/>
        <dbReference type="Rhea" id="RHEA-COMP:14280"/>
        <dbReference type="ChEBI" id="CHEBI:16838"/>
        <dbReference type="ChEBI" id="CHEBI:30616"/>
        <dbReference type="ChEBI" id="CHEBI:456216"/>
    </reaction>
    <physiologicalReaction direction="right-to-left" evidence="1">
        <dbReference type="Rhea" id="RHEA:19575"/>
    </physiologicalReaction>
</comment>
<keyword evidence="4" id="KW-1185">Reference proteome</keyword>
<dbReference type="EMBL" id="JBHSEL010000111">
    <property type="protein sequence ID" value="MFC4625781.1"/>
    <property type="molecule type" value="Genomic_DNA"/>
</dbReference>
<comment type="caution">
    <text evidence="3">The sequence shown here is derived from an EMBL/GenBank/DDBJ whole genome shotgun (WGS) entry which is preliminary data.</text>
</comment>
<dbReference type="InterPro" id="IPR027417">
    <property type="entry name" value="P-loop_NTPase"/>
</dbReference>
<gene>
    <name evidence="3" type="ORF">ACFO1V_11250</name>
</gene>
<dbReference type="RefSeq" id="WP_374833928.1">
    <property type="nucleotide sequence ID" value="NZ_JBHEEZ010000035.1"/>
</dbReference>
<evidence type="ECO:0000313" key="4">
    <source>
        <dbReference type="Proteomes" id="UP001596042"/>
    </source>
</evidence>
<sequence length="122" mass="13586">MTDGIHLFKFWLDIGGKCSSSIFMAPPQPIEALELLPHECRSLTCWDDYSAALQTMLARTDTGYAPGPSPAPMTSGGRTCRNPPHSLVASLYGTRSGSHWRRRSVYHRTRCHHAGHGFPHRL</sequence>
<evidence type="ECO:0000313" key="3">
    <source>
        <dbReference type="EMBL" id="MFC4625781.1"/>
    </source>
</evidence>
<evidence type="ECO:0000259" key="2">
    <source>
        <dbReference type="Pfam" id="PF03976"/>
    </source>
</evidence>
<name>A0ABV9H5W8_9HYPH</name>
<reference evidence="4" key="1">
    <citation type="journal article" date="2019" name="Int. J. Syst. Evol. Microbiol.">
        <title>The Global Catalogue of Microorganisms (GCM) 10K type strain sequencing project: providing services to taxonomists for standard genome sequencing and annotation.</title>
        <authorList>
            <consortium name="The Broad Institute Genomics Platform"/>
            <consortium name="The Broad Institute Genome Sequencing Center for Infectious Disease"/>
            <person name="Wu L."/>
            <person name="Ma J."/>
        </authorList>
    </citation>
    <scope>NUCLEOTIDE SEQUENCE [LARGE SCALE GENOMIC DNA]</scope>
    <source>
        <strain evidence="4">CGMCC 1.15731</strain>
    </source>
</reference>
<organism evidence="3 4">
    <name type="scientific">Daeguia caeni</name>
    <dbReference type="NCBI Taxonomy" id="439612"/>
    <lineage>
        <taxon>Bacteria</taxon>
        <taxon>Pseudomonadati</taxon>
        <taxon>Pseudomonadota</taxon>
        <taxon>Alphaproteobacteria</taxon>
        <taxon>Hyphomicrobiales</taxon>
        <taxon>Brucellaceae</taxon>
        <taxon>Daeguia</taxon>
    </lineage>
</organism>
<protein>
    <recommendedName>
        <fullName evidence="2">Polyphosphate kinase-2-related domain-containing protein</fullName>
    </recommendedName>
</protein>
<dbReference type="Pfam" id="PF03976">
    <property type="entry name" value="PPK2"/>
    <property type="match status" value="1"/>
</dbReference>
<accession>A0ABV9H5W8</accession>
<feature type="domain" description="Polyphosphate kinase-2-related" evidence="2">
    <location>
        <begin position="2"/>
        <end position="66"/>
    </location>
</feature>
<dbReference type="InterPro" id="IPR022488">
    <property type="entry name" value="PPK2-related"/>
</dbReference>
<proteinExistence type="predicted"/>
<dbReference type="Proteomes" id="UP001596042">
    <property type="component" value="Unassembled WGS sequence"/>
</dbReference>
<evidence type="ECO:0000256" key="1">
    <source>
        <dbReference type="ARBA" id="ARBA00024500"/>
    </source>
</evidence>